<dbReference type="PROSITE" id="PS51257">
    <property type="entry name" value="PROKAR_LIPOPROTEIN"/>
    <property type="match status" value="1"/>
</dbReference>
<dbReference type="Proteomes" id="UP000315252">
    <property type="component" value="Unassembled WGS sequence"/>
</dbReference>
<keyword evidence="3" id="KW-1185">Reference proteome</keyword>
<evidence type="ECO:0000313" key="3">
    <source>
        <dbReference type="Proteomes" id="UP000315252"/>
    </source>
</evidence>
<organism evidence="2 3">
    <name type="scientific">Denitrobaculum tricleocarpae</name>
    <dbReference type="NCBI Taxonomy" id="2591009"/>
    <lineage>
        <taxon>Bacteria</taxon>
        <taxon>Pseudomonadati</taxon>
        <taxon>Pseudomonadota</taxon>
        <taxon>Alphaproteobacteria</taxon>
        <taxon>Rhodospirillales</taxon>
        <taxon>Rhodospirillaceae</taxon>
        <taxon>Denitrobaculum</taxon>
    </lineage>
</organism>
<dbReference type="OrthoDB" id="8477520at2"/>
<reference evidence="2 3" key="1">
    <citation type="submission" date="2019-06" db="EMBL/GenBank/DDBJ databases">
        <title>Whole genome sequence for Rhodospirillaceae sp. R148.</title>
        <authorList>
            <person name="Wang G."/>
        </authorList>
    </citation>
    <scope>NUCLEOTIDE SEQUENCE [LARGE SCALE GENOMIC DNA]</scope>
    <source>
        <strain evidence="2 3">R148</strain>
    </source>
</reference>
<feature type="chain" id="PRO_5021857327" evidence="1">
    <location>
        <begin position="20"/>
        <end position="330"/>
    </location>
</feature>
<evidence type="ECO:0000313" key="2">
    <source>
        <dbReference type="EMBL" id="TQV79283.1"/>
    </source>
</evidence>
<sequence length="330" mass="35449">MRRSLLFFIFISGVLSACAQTQQQPSKQTDPETGPFLIGTGNKAGLYHFLGQEICRSYGQAVAVVSSPCDTLVQGNAEAKLRLLENRILDLAIVHSAWAQSAANGIGSFTNTGPMNDLRAVISFYPQPLSIVVKRNSGVEELGQLATARLVTSSISYNDATFKILRNLKGWTDSSFASLEKVKSTRTALDSFCNGEANAMLATYEHPSGIIRKATAECGGRLLPVEFPEKADEITGNPALAEASVPAKMYVGQAASISTFGHRTVLVARSDTPDSVIEAVVTSVLDDLANLKGKHPAFLELNAREMASEGLAIPLHPAAEAIYRERRLLP</sequence>
<comment type="caution">
    <text evidence="2">The sequence shown here is derived from an EMBL/GenBank/DDBJ whole genome shotgun (WGS) entry which is preliminary data.</text>
</comment>
<dbReference type="RefSeq" id="WP_142897507.1">
    <property type="nucleotide sequence ID" value="NZ_ML660056.1"/>
</dbReference>
<dbReference type="EMBL" id="VHSH01000005">
    <property type="protein sequence ID" value="TQV79283.1"/>
    <property type="molecule type" value="Genomic_DNA"/>
</dbReference>
<dbReference type="PANTHER" id="PTHR42941:SF1">
    <property type="entry name" value="SLL1037 PROTEIN"/>
    <property type="match status" value="1"/>
</dbReference>
<dbReference type="NCBIfam" id="TIGR02122">
    <property type="entry name" value="TRAP_TAXI"/>
    <property type="match status" value="1"/>
</dbReference>
<feature type="signal peptide" evidence="1">
    <location>
        <begin position="1"/>
        <end position="19"/>
    </location>
</feature>
<dbReference type="SUPFAM" id="SSF53850">
    <property type="entry name" value="Periplasmic binding protein-like II"/>
    <property type="match status" value="1"/>
</dbReference>
<dbReference type="InterPro" id="IPR011852">
    <property type="entry name" value="TRAP_TAXI"/>
</dbReference>
<gene>
    <name evidence="2" type="ORF">FKG95_16675</name>
</gene>
<dbReference type="PANTHER" id="PTHR42941">
    <property type="entry name" value="SLL1037 PROTEIN"/>
    <property type="match status" value="1"/>
</dbReference>
<dbReference type="AlphaFoldDB" id="A0A545TPY5"/>
<dbReference type="Pfam" id="PF16868">
    <property type="entry name" value="NMT1_3"/>
    <property type="match status" value="1"/>
</dbReference>
<dbReference type="Gene3D" id="3.40.190.10">
    <property type="entry name" value="Periplasmic binding protein-like II"/>
    <property type="match status" value="2"/>
</dbReference>
<accession>A0A545TPY5</accession>
<evidence type="ECO:0000256" key="1">
    <source>
        <dbReference type="SAM" id="SignalP"/>
    </source>
</evidence>
<proteinExistence type="predicted"/>
<keyword evidence="1" id="KW-0732">Signal</keyword>
<name>A0A545TPY5_9PROT</name>
<protein>
    <submittedName>
        <fullName evidence="2">TAXI family TRAP transporter solute-binding subunit</fullName>
    </submittedName>
</protein>